<sequence>MTGPQLTVAALDAAHDRTGFECGTPALDRYLRETVTQDVRRRVAACFVMLDGHVVVGYYTLSAASIALAELPQEMIRKLPRYPAVPAIRMGRLAVDARYRGRGLGAALLVNALRRAARSEIPAVALTVDAKDEGAAAFYGHFGFQALTSDPLALFLPLATVR</sequence>
<keyword evidence="10" id="KW-1185">Reference proteome</keyword>
<gene>
    <name evidence="7" type="ORF">I6H06_30030</name>
    <name evidence="8" type="ORF">NFI99_12150</name>
</gene>
<proteinExistence type="predicted"/>
<evidence type="ECO:0000313" key="8">
    <source>
        <dbReference type="EMBL" id="USS44206.1"/>
    </source>
</evidence>
<keyword evidence="2" id="KW-1277">Toxin-antitoxin system</keyword>
<name>A0AAQ0BW68_BURGL</name>
<dbReference type="CDD" id="cd04301">
    <property type="entry name" value="NAT_SF"/>
    <property type="match status" value="1"/>
</dbReference>
<keyword evidence="7" id="KW-0614">Plasmid</keyword>
<feature type="domain" description="N-acetyltransferase" evidence="6">
    <location>
        <begin position="1"/>
        <end position="162"/>
    </location>
</feature>
<dbReference type="Gene3D" id="3.40.630.30">
    <property type="match status" value="1"/>
</dbReference>
<dbReference type="PANTHER" id="PTHR36449">
    <property type="entry name" value="ACETYLTRANSFERASE-RELATED"/>
    <property type="match status" value="1"/>
</dbReference>
<dbReference type="SUPFAM" id="SSF55729">
    <property type="entry name" value="Acyl-CoA N-acyltransferases (Nat)"/>
    <property type="match status" value="1"/>
</dbReference>
<dbReference type="Pfam" id="PF00583">
    <property type="entry name" value="Acetyltransf_1"/>
    <property type="match status" value="1"/>
</dbReference>
<dbReference type="PANTHER" id="PTHR36449:SF1">
    <property type="entry name" value="ACETYLTRANSFERASE"/>
    <property type="match status" value="1"/>
</dbReference>
<evidence type="ECO:0000256" key="1">
    <source>
        <dbReference type="ARBA" id="ARBA00022491"/>
    </source>
</evidence>
<dbReference type="InterPro" id="IPR016181">
    <property type="entry name" value="Acyl_CoA_acyltransferase"/>
</dbReference>
<dbReference type="EMBL" id="CP099584">
    <property type="protein sequence ID" value="USS44206.1"/>
    <property type="molecule type" value="Genomic_DNA"/>
</dbReference>
<evidence type="ECO:0000313" key="7">
    <source>
        <dbReference type="EMBL" id="QPQ94841.1"/>
    </source>
</evidence>
<comment type="catalytic activity">
    <reaction evidence="5">
        <text>glycyl-tRNA(Gly) + acetyl-CoA = N-acetylglycyl-tRNA(Gly) + CoA + H(+)</text>
        <dbReference type="Rhea" id="RHEA:81867"/>
        <dbReference type="Rhea" id="RHEA-COMP:9683"/>
        <dbReference type="Rhea" id="RHEA-COMP:19766"/>
        <dbReference type="ChEBI" id="CHEBI:15378"/>
        <dbReference type="ChEBI" id="CHEBI:57287"/>
        <dbReference type="ChEBI" id="CHEBI:57288"/>
        <dbReference type="ChEBI" id="CHEBI:78522"/>
        <dbReference type="ChEBI" id="CHEBI:232036"/>
    </reaction>
</comment>
<protein>
    <submittedName>
        <fullName evidence="7">GNAT family N-acetyltransferase</fullName>
    </submittedName>
</protein>
<dbReference type="PROSITE" id="PS51186">
    <property type="entry name" value="GNAT"/>
    <property type="match status" value="1"/>
</dbReference>
<dbReference type="InterPro" id="IPR000182">
    <property type="entry name" value="GNAT_dom"/>
</dbReference>
<keyword evidence="1" id="KW-0678">Repressor</keyword>
<evidence type="ECO:0000313" key="10">
    <source>
        <dbReference type="Proteomes" id="UP001056386"/>
    </source>
</evidence>
<organism evidence="7 9">
    <name type="scientific">Burkholderia glumae</name>
    <name type="common">Pseudomonas glumae</name>
    <dbReference type="NCBI Taxonomy" id="337"/>
    <lineage>
        <taxon>Bacteria</taxon>
        <taxon>Pseudomonadati</taxon>
        <taxon>Pseudomonadota</taxon>
        <taxon>Betaproteobacteria</taxon>
        <taxon>Burkholderiales</taxon>
        <taxon>Burkholderiaceae</taxon>
        <taxon>Burkholderia</taxon>
    </lineage>
</organism>
<evidence type="ECO:0000256" key="3">
    <source>
        <dbReference type="ARBA" id="ARBA00022679"/>
    </source>
</evidence>
<dbReference type="Proteomes" id="UP001056386">
    <property type="component" value="Plasmid unnamed1"/>
</dbReference>
<evidence type="ECO:0000256" key="4">
    <source>
        <dbReference type="ARBA" id="ARBA00023315"/>
    </source>
</evidence>
<dbReference type="Proteomes" id="UP000594892">
    <property type="component" value="Plasmid unnamed2"/>
</dbReference>
<evidence type="ECO:0000313" key="9">
    <source>
        <dbReference type="Proteomes" id="UP000594892"/>
    </source>
</evidence>
<evidence type="ECO:0000256" key="2">
    <source>
        <dbReference type="ARBA" id="ARBA00022649"/>
    </source>
</evidence>
<keyword evidence="4" id="KW-0012">Acyltransferase</keyword>
<accession>A0AAQ0BW68</accession>
<dbReference type="GeneID" id="45693337"/>
<dbReference type="GO" id="GO:0016747">
    <property type="term" value="F:acyltransferase activity, transferring groups other than amino-acyl groups"/>
    <property type="evidence" value="ECO:0007669"/>
    <property type="project" value="InterPro"/>
</dbReference>
<reference evidence="7 9" key="1">
    <citation type="submission" date="2020-12" db="EMBL/GenBank/DDBJ databases">
        <title>FDA dAtabase for Regulatory Grade micrObial Sequences (FDA-ARGOS): Supporting development and validation of Infectious Disease Dx tests.</title>
        <authorList>
            <person name="Minogue T."/>
            <person name="Wolcott M."/>
            <person name="Wasieloski L."/>
            <person name="Aguilar W."/>
            <person name="Moore D."/>
            <person name="Jaissle J."/>
            <person name="Tallon L."/>
            <person name="Sadzewicz L."/>
            <person name="Zhao X."/>
            <person name="Boylan J."/>
            <person name="Ott S."/>
            <person name="Bowen H."/>
            <person name="Vavikolanu K."/>
            <person name="Mehta A."/>
            <person name="Aluvathingal J."/>
            <person name="Nadendla S."/>
            <person name="Yan Y."/>
            <person name="Sichtig H."/>
        </authorList>
    </citation>
    <scope>NUCLEOTIDE SEQUENCE [LARGE SCALE GENOMIC DNA]</scope>
    <source>
        <strain evidence="7 9">FDAARGOS_949</strain>
        <plasmid evidence="7 9">unnamed2</plasmid>
    </source>
</reference>
<evidence type="ECO:0000256" key="5">
    <source>
        <dbReference type="ARBA" id="ARBA00049880"/>
    </source>
</evidence>
<dbReference type="RefSeq" id="WP_012732893.1">
    <property type="nucleotide sequence ID" value="NZ_CP021076.1"/>
</dbReference>
<geneLocation type="plasmid" evidence="7 9">
    <name>unnamed2</name>
</geneLocation>
<dbReference type="AlphaFoldDB" id="A0AAQ0BW68"/>
<keyword evidence="3" id="KW-0808">Transferase</keyword>
<reference evidence="8" key="2">
    <citation type="submission" date="2022-06" db="EMBL/GenBank/DDBJ databases">
        <title>Draft genome sequence of Burkholderia glumae strain GR20004 isolated from rice panicle showing bacterial panicle blight.</title>
        <authorList>
            <person name="Choi S.Y."/>
            <person name="Lee Y.H."/>
        </authorList>
    </citation>
    <scope>NUCLEOTIDE SEQUENCE</scope>
    <source>
        <strain evidence="8">GR20004</strain>
        <plasmid evidence="8">unnamed1</plasmid>
    </source>
</reference>
<evidence type="ECO:0000259" key="6">
    <source>
        <dbReference type="PROSITE" id="PS51186"/>
    </source>
</evidence>
<dbReference type="EMBL" id="CP065603">
    <property type="protein sequence ID" value="QPQ94841.1"/>
    <property type="molecule type" value="Genomic_DNA"/>
</dbReference>
<geneLocation type="plasmid" evidence="8 10">
    <name>unnamed1</name>
</geneLocation>